<dbReference type="EMBL" id="AZIL01002046">
    <property type="protein sequence ID" value="EWM22870.1"/>
    <property type="molecule type" value="Genomic_DNA"/>
</dbReference>
<sequence length="120" mass="13410">MAEIGAATARGAEGPNAPRHGGPQIDWQGLIQQVLKTMTMVWVMNSVMRQFTGPPSPPSSPSAVDVTGAGDARSGTNEILPWRGPLRMMWPEGTPMFLRVYLTEHRDFDRRRDHPKFLKR</sequence>
<comment type="caution">
    <text evidence="2">The sequence shown here is derived from an EMBL/GenBank/DDBJ whole genome shotgun (WGS) entry which is preliminary data.</text>
</comment>
<name>W7T773_9STRA</name>
<protein>
    <submittedName>
        <fullName evidence="2">Uncharacterized protein</fullName>
    </submittedName>
</protein>
<feature type="region of interest" description="Disordered" evidence="1">
    <location>
        <begin position="1"/>
        <end position="25"/>
    </location>
</feature>
<dbReference type="AlphaFoldDB" id="W7T773"/>
<accession>W7T773</accession>
<reference evidence="2 3" key="1">
    <citation type="journal article" date="2014" name="Mol. Plant">
        <title>Chromosome Scale Genome Assembly and Transcriptome Profiling of Nannochloropsis gaditana in Nitrogen Depletion.</title>
        <authorList>
            <person name="Corteggiani Carpinelli E."/>
            <person name="Telatin A."/>
            <person name="Vitulo N."/>
            <person name="Forcato C."/>
            <person name="D'Angelo M."/>
            <person name="Schiavon R."/>
            <person name="Vezzi A."/>
            <person name="Giacometti G.M."/>
            <person name="Morosinotto T."/>
            <person name="Valle G."/>
        </authorList>
    </citation>
    <scope>NUCLEOTIDE SEQUENCE [LARGE SCALE GENOMIC DNA]</scope>
    <source>
        <strain evidence="2 3">B-31</strain>
    </source>
</reference>
<keyword evidence="3" id="KW-1185">Reference proteome</keyword>
<feature type="region of interest" description="Disordered" evidence="1">
    <location>
        <begin position="52"/>
        <end position="78"/>
    </location>
</feature>
<gene>
    <name evidence="2" type="ORF">Naga_100931g1</name>
</gene>
<evidence type="ECO:0000256" key="1">
    <source>
        <dbReference type="SAM" id="MobiDB-lite"/>
    </source>
</evidence>
<organism evidence="2 3">
    <name type="scientific">Nannochloropsis gaditana</name>
    <dbReference type="NCBI Taxonomy" id="72520"/>
    <lineage>
        <taxon>Eukaryota</taxon>
        <taxon>Sar</taxon>
        <taxon>Stramenopiles</taxon>
        <taxon>Ochrophyta</taxon>
        <taxon>Eustigmatophyceae</taxon>
        <taxon>Eustigmatales</taxon>
        <taxon>Monodopsidaceae</taxon>
        <taxon>Nannochloropsis</taxon>
    </lineage>
</organism>
<evidence type="ECO:0000313" key="3">
    <source>
        <dbReference type="Proteomes" id="UP000019335"/>
    </source>
</evidence>
<proteinExistence type="predicted"/>
<evidence type="ECO:0000313" key="2">
    <source>
        <dbReference type="EMBL" id="EWM22870.1"/>
    </source>
</evidence>
<dbReference type="Proteomes" id="UP000019335">
    <property type="component" value="Chromosome 20"/>
</dbReference>